<name>D0LLK5_HALO1</name>
<dbReference type="Proteomes" id="UP000001880">
    <property type="component" value="Chromosome"/>
</dbReference>
<dbReference type="eggNOG" id="COG0864">
    <property type="taxonomic scope" value="Bacteria"/>
</dbReference>
<reference evidence="2 3" key="1">
    <citation type="journal article" date="2010" name="Stand. Genomic Sci.">
        <title>Complete genome sequence of Haliangium ochraceum type strain (SMP-2).</title>
        <authorList>
            <consortium name="US DOE Joint Genome Institute (JGI-PGF)"/>
            <person name="Ivanova N."/>
            <person name="Daum C."/>
            <person name="Lang E."/>
            <person name="Abt B."/>
            <person name="Kopitz M."/>
            <person name="Saunders E."/>
            <person name="Lapidus A."/>
            <person name="Lucas S."/>
            <person name="Glavina Del Rio T."/>
            <person name="Nolan M."/>
            <person name="Tice H."/>
            <person name="Copeland A."/>
            <person name="Cheng J.F."/>
            <person name="Chen F."/>
            <person name="Bruce D."/>
            <person name="Goodwin L."/>
            <person name="Pitluck S."/>
            <person name="Mavromatis K."/>
            <person name="Pati A."/>
            <person name="Mikhailova N."/>
            <person name="Chen A."/>
            <person name="Palaniappan K."/>
            <person name="Land M."/>
            <person name="Hauser L."/>
            <person name="Chang Y.J."/>
            <person name="Jeffries C.D."/>
            <person name="Detter J.C."/>
            <person name="Brettin T."/>
            <person name="Rohde M."/>
            <person name="Goker M."/>
            <person name="Bristow J."/>
            <person name="Markowitz V."/>
            <person name="Eisen J.A."/>
            <person name="Hugenholtz P."/>
            <person name="Kyrpides N.C."/>
            <person name="Klenk H.P."/>
        </authorList>
    </citation>
    <scope>NUCLEOTIDE SEQUENCE [LARGE SCALE GENOMIC DNA]</scope>
    <source>
        <strain evidence="3">DSM 14365 / CIP 107738 / JCM 11303 / AJ 13395 / SMP-2</strain>
    </source>
</reference>
<sequence>MNRKNKKRIESIKALRLPEIWEQFEEIVGESTRCPNKKYLLRRITESLEAREQAAADAAAEAAEAEPATDTAPAAEPEEAEESAEAEEGEDAAAPRKLTKLSVPELQQLYRETLGRPTGSSHERYLVWKIREAQKGRVRVGPVTRGRPAGEPGAEHKILPLRMEAETVDALDEAWRRHGLKSRMDFFRHALGSYLASLGEDDVAERVQAG</sequence>
<organism evidence="2 3">
    <name type="scientific">Haliangium ochraceum (strain DSM 14365 / JCM 11303 / SMP-2)</name>
    <dbReference type="NCBI Taxonomy" id="502025"/>
    <lineage>
        <taxon>Bacteria</taxon>
        <taxon>Pseudomonadati</taxon>
        <taxon>Myxococcota</taxon>
        <taxon>Polyangia</taxon>
        <taxon>Haliangiales</taxon>
        <taxon>Kofleriaceae</taxon>
        <taxon>Haliangium</taxon>
    </lineage>
</organism>
<evidence type="ECO:0000313" key="2">
    <source>
        <dbReference type="EMBL" id="ACY13222.1"/>
    </source>
</evidence>
<dbReference type="KEGG" id="hoh:Hoch_0584"/>
<evidence type="ECO:0000313" key="3">
    <source>
        <dbReference type="Proteomes" id="UP000001880"/>
    </source>
</evidence>
<keyword evidence="3" id="KW-1185">Reference proteome</keyword>
<evidence type="ECO:0008006" key="4">
    <source>
        <dbReference type="Google" id="ProtNLM"/>
    </source>
</evidence>
<gene>
    <name evidence="2" type="ordered locus">Hoch_0584</name>
</gene>
<proteinExistence type="predicted"/>
<dbReference type="EMBL" id="CP001804">
    <property type="protein sequence ID" value="ACY13222.1"/>
    <property type="molecule type" value="Genomic_DNA"/>
</dbReference>
<evidence type="ECO:0000256" key="1">
    <source>
        <dbReference type="SAM" id="MobiDB-lite"/>
    </source>
</evidence>
<protein>
    <recommendedName>
        <fullName evidence="4">Ribbon-helix-helix protein CopG domain-containing protein</fullName>
    </recommendedName>
</protein>
<feature type="region of interest" description="Disordered" evidence="1">
    <location>
        <begin position="50"/>
        <end position="98"/>
    </location>
</feature>
<dbReference type="HOGENOM" id="CLU_1276181_0_0_7"/>
<feature type="compositionally biased region" description="Low complexity" evidence="1">
    <location>
        <begin position="55"/>
        <end position="75"/>
    </location>
</feature>
<dbReference type="OrthoDB" id="5383814at2"/>
<accession>D0LLK5</accession>
<dbReference type="AlphaFoldDB" id="D0LLK5"/>
<dbReference type="STRING" id="502025.Hoch_0584"/>
<feature type="compositionally biased region" description="Acidic residues" evidence="1">
    <location>
        <begin position="76"/>
        <end position="91"/>
    </location>
</feature>
<dbReference type="RefSeq" id="WP_012825849.1">
    <property type="nucleotide sequence ID" value="NC_013440.1"/>
</dbReference>